<organism evidence="1 2">
    <name type="scientific">Legionella dresdenensis</name>
    <dbReference type="NCBI Taxonomy" id="450200"/>
    <lineage>
        <taxon>Bacteria</taxon>
        <taxon>Pseudomonadati</taxon>
        <taxon>Pseudomonadota</taxon>
        <taxon>Gammaproteobacteria</taxon>
        <taxon>Legionellales</taxon>
        <taxon>Legionellaceae</taxon>
        <taxon>Legionella</taxon>
    </lineage>
</organism>
<evidence type="ECO:0000313" key="1">
    <source>
        <dbReference type="EMBL" id="MFC3909163.1"/>
    </source>
</evidence>
<name>A0ABV8CFS4_9GAMM</name>
<dbReference type="Proteomes" id="UP001595758">
    <property type="component" value="Unassembled WGS sequence"/>
</dbReference>
<dbReference type="RefSeq" id="WP_382343120.1">
    <property type="nucleotide sequence ID" value="NZ_JBHSAB010000021.1"/>
</dbReference>
<comment type="caution">
    <text evidence="1">The sequence shown here is derived from an EMBL/GenBank/DDBJ whole genome shotgun (WGS) entry which is preliminary data.</text>
</comment>
<evidence type="ECO:0000313" key="2">
    <source>
        <dbReference type="Proteomes" id="UP001595758"/>
    </source>
</evidence>
<dbReference type="EMBL" id="JBHSAB010000021">
    <property type="protein sequence ID" value="MFC3909163.1"/>
    <property type="molecule type" value="Genomic_DNA"/>
</dbReference>
<protein>
    <submittedName>
        <fullName evidence="1">Dot/Icm T4SS effector AnkK/LegA5</fullName>
    </submittedName>
</protein>
<dbReference type="InterPro" id="IPR049972">
    <property type="entry name" value="T4SS_AnkK"/>
</dbReference>
<reference evidence="2" key="1">
    <citation type="journal article" date="2019" name="Int. J. Syst. Evol. Microbiol.">
        <title>The Global Catalogue of Microorganisms (GCM) 10K type strain sequencing project: providing services to taxonomists for standard genome sequencing and annotation.</title>
        <authorList>
            <consortium name="The Broad Institute Genomics Platform"/>
            <consortium name="The Broad Institute Genome Sequencing Center for Infectious Disease"/>
            <person name="Wu L."/>
            <person name="Ma J."/>
        </authorList>
    </citation>
    <scope>NUCLEOTIDE SEQUENCE [LARGE SCALE GENOMIC DNA]</scope>
    <source>
        <strain evidence="2">CCUG 59858</strain>
    </source>
</reference>
<sequence>MSFIIDVKQIDLGSSIITGHEVYPNASLLVNNQRKKVIYKLNKNGKPVLSYMEVAFTGLARLFLRPNLTSPQYLAGNKLDDNSHSVEGVICDNICYAIEQRENSNVFYLAHCEDNKLGFDDGIRPTNPEQIPYRFFHQYPRGFFAKLCQARDEGKLAFDLDSLASVLTTAYTLEEDDFHKGNFGFYIVEDRNKEGQPIKKVVFFKIDHDLMMCDSLISRIGSRLVNIIFGSHAFDITKRDIKKNPLLIDSQNHYWPTRKRYLATTSSSNRIYKDDSDINAFIKIRKDKDFIEKKWLNLYKHILIPQTLIIDSLQNAYTEETAEGRAQVALITEAVLARQARLRAVLFSTRQFREFVRILSNNEKSAIVNEIVNSASQSISQEQKEQITRQIKRTMESHYASDNRDSLISSVVKHDTPLHIAIRNGDFRFDDTWHSFGKFAEDKNIQHQTALDIAVEKLNKDIKNLSKEQVNNNFKKIWRDDDVGNNPVMIIRFLLRQGVHETKSYRELPQAIKQQIECYSLPSQHATNAGNARTTQELINAIRNIGEDQRYCLKMKKEIAALCVKQFITDNKDKADFKQILKGFKNALNERKPELQFIHQLRSKLWIVRQIRGLFGYTSTLGEINKSIDSGIRSVSLAKNRSSLFNLCSKGENSRTEKKSASVALPIPI</sequence>
<accession>A0ABV8CFS4</accession>
<gene>
    <name evidence="1" type="primary">ankK</name>
    <name evidence="1" type="ORF">ACFORL_08775</name>
</gene>
<proteinExistence type="predicted"/>
<keyword evidence="2" id="KW-1185">Reference proteome</keyword>
<dbReference type="NCBIfam" id="NF043026">
    <property type="entry name" value="T4SS_AnkK"/>
    <property type="match status" value="1"/>
</dbReference>